<sequence length="67" mass="7769">MTFVFCAVSFLILEFFGQLQPLVFCQFDGSVCCNSREVLKLQRQFNAVKVLLCSVRPIYQTITHMFI</sequence>
<feature type="chain" id="PRO_5003103367" description="Secreted protein" evidence="1">
    <location>
        <begin position="22"/>
        <end position="67"/>
    </location>
</feature>
<dbReference type="Proteomes" id="UP000008694">
    <property type="component" value="Unassembled WGS sequence"/>
</dbReference>
<proteinExistence type="predicted"/>
<dbReference type="AlphaFoldDB" id="D7LZK5"/>
<feature type="signal peptide" evidence="1">
    <location>
        <begin position="1"/>
        <end position="21"/>
    </location>
</feature>
<organism evidence="3">
    <name type="scientific">Arabidopsis lyrata subsp. lyrata</name>
    <name type="common">Lyre-leaved rock-cress</name>
    <dbReference type="NCBI Taxonomy" id="81972"/>
    <lineage>
        <taxon>Eukaryota</taxon>
        <taxon>Viridiplantae</taxon>
        <taxon>Streptophyta</taxon>
        <taxon>Embryophyta</taxon>
        <taxon>Tracheophyta</taxon>
        <taxon>Spermatophyta</taxon>
        <taxon>Magnoliopsida</taxon>
        <taxon>eudicotyledons</taxon>
        <taxon>Gunneridae</taxon>
        <taxon>Pentapetalae</taxon>
        <taxon>rosids</taxon>
        <taxon>malvids</taxon>
        <taxon>Brassicales</taxon>
        <taxon>Brassicaceae</taxon>
        <taxon>Camelineae</taxon>
        <taxon>Arabidopsis</taxon>
    </lineage>
</organism>
<keyword evidence="1" id="KW-0732">Signal</keyword>
<evidence type="ECO:0000313" key="2">
    <source>
        <dbReference type="EMBL" id="EFH48847.1"/>
    </source>
</evidence>
<evidence type="ECO:0000313" key="3">
    <source>
        <dbReference type="Proteomes" id="UP000008694"/>
    </source>
</evidence>
<evidence type="ECO:0008006" key="4">
    <source>
        <dbReference type="Google" id="ProtNLM"/>
    </source>
</evidence>
<reference evidence="3" key="1">
    <citation type="journal article" date="2011" name="Nat. Genet.">
        <title>The Arabidopsis lyrata genome sequence and the basis of rapid genome size change.</title>
        <authorList>
            <person name="Hu T.T."/>
            <person name="Pattyn P."/>
            <person name="Bakker E.G."/>
            <person name="Cao J."/>
            <person name="Cheng J.-F."/>
            <person name="Clark R.M."/>
            <person name="Fahlgren N."/>
            <person name="Fawcett J.A."/>
            <person name="Grimwood J."/>
            <person name="Gundlach H."/>
            <person name="Haberer G."/>
            <person name="Hollister J.D."/>
            <person name="Ossowski S."/>
            <person name="Ottilar R.P."/>
            <person name="Salamov A.A."/>
            <person name="Schneeberger K."/>
            <person name="Spannagl M."/>
            <person name="Wang X."/>
            <person name="Yang L."/>
            <person name="Nasrallah M.E."/>
            <person name="Bergelson J."/>
            <person name="Carrington J.C."/>
            <person name="Gaut B.S."/>
            <person name="Schmutz J."/>
            <person name="Mayer K.F.X."/>
            <person name="Van de Peer Y."/>
            <person name="Grigoriev I.V."/>
            <person name="Nordborg M."/>
            <person name="Weigel D."/>
            <person name="Guo Y.-L."/>
        </authorList>
    </citation>
    <scope>NUCLEOTIDE SEQUENCE [LARGE SCALE GENOMIC DNA]</scope>
    <source>
        <strain evidence="3">cv. MN47</strain>
    </source>
</reference>
<gene>
    <name evidence="2" type="ORF">ARALYDRAFT_911491</name>
</gene>
<protein>
    <recommendedName>
        <fullName evidence="4">Secreted protein</fullName>
    </recommendedName>
</protein>
<keyword evidence="3" id="KW-1185">Reference proteome</keyword>
<dbReference type="HOGENOM" id="CLU_2815882_0_0_1"/>
<evidence type="ECO:0000256" key="1">
    <source>
        <dbReference type="SAM" id="SignalP"/>
    </source>
</evidence>
<dbReference type="Gramene" id="scaffold_603548.1">
    <property type="protein sequence ID" value="scaffold_603548.1"/>
    <property type="gene ID" value="scaffold_603548.1"/>
</dbReference>
<dbReference type="EMBL" id="GL348718">
    <property type="protein sequence ID" value="EFH48847.1"/>
    <property type="molecule type" value="Genomic_DNA"/>
</dbReference>
<name>D7LZK5_ARALL</name>
<accession>D7LZK5</accession>